<accession>A0A1F6N309</accession>
<dbReference type="PANTHER" id="PTHR11076:SF33">
    <property type="entry name" value="DNA POLYMERASE KAPPA"/>
    <property type="match status" value="1"/>
</dbReference>
<dbReference type="GO" id="GO:0009432">
    <property type="term" value="P:SOS response"/>
    <property type="evidence" value="ECO:0007669"/>
    <property type="project" value="TreeGrafter"/>
</dbReference>
<proteinExistence type="inferred from homology"/>
<reference evidence="3 4" key="1">
    <citation type="journal article" date="2016" name="Nat. Commun.">
        <title>Thousands of microbial genomes shed light on interconnected biogeochemical processes in an aquifer system.</title>
        <authorList>
            <person name="Anantharaman K."/>
            <person name="Brown C.T."/>
            <person name="Hug L.A."/>
            <person name="Sharon I."/>
            <person name="Castelle C.J."/>
            <person name="Probst A.J."/>
            <person name="Thomas B.C."/>
            <person name="Singh A."/>
            <person name="Wilkins M.J."/>
            <person name="Karaoz U."/>
            <person name="Brodie E.L."/>
            <person name="Williams K.H."/>
            <person name="Hubbard S.S."/>
            <person name="Banfield J.F."/>
        </authorList>
    </citation>
    <scope>NUCLEOTIDE SEQUENCE [LARGE SCALE GENOMIC DNA]</scope>
</reference>
<dbReference type="GO" id="GO:0042276">
    <property type="term" value="P:error-prone translesion synthesis"/>
    <property type="evidence" value="ECO:0007669"/>
    <property type="project" value="TreeGrafter"/>
</dbReference>
<dbReference type="InterPro" id="IPR050116">
    <property type="entry name" value="DNA_polymerase-Y"/>
</dbReference>
<name>A0A1F6N309_9BACT</name>
<comment type="caution">
    <text evidence="3">The sequence shown here is derived from an EMBL/GenBank/DDBJ whole genome shotgun (WGS) entry which is preliminary data.</text>
</comment>
<comment type="similarity">
    <text evidence="1">Belongs to the DNA polymerase type-Y family.</text>
</comment>
<evidence type="ECO:0000256" key="1">
    <source>
        <dbReference type="ARBA" id="ARBA00010945"/>
    </source>
</evidence>
<gene>
    <name evidence="3" type="ORF">A2983_02355</name>
</gene>
<dbReference type="Gene3D" id="1.10.150.20">
    <property type="entry name" value="5' to 3' exonuclease, C-terminal subdomain"/>
    <property type="match status" value="1"/>
</dbReference>
<dbReference type="AlphaFoldDB" id="A0A1F6N309"/>
<dbReference type="PROSITE" id="PS50173">
    <property type="entry name" value="UMUC"/>
    <property type="match status" value="1"/>
</dbReference>
<protein>
    <recommendedName>
        <fullName evidence="2">UmuC domain-containing protein</fullName>
    </recommendedName>
</protein>
<dbReference type="InterPro" id="IPR001126">
    <property type="entry name" value="UmuC"/>
</dbReference>
<evidence type="ECO:0000313" key="4">
    <source>
        <dbReference type="Proteomes" id="UP000177040"/>
    </source>
</evidence>
<dbReference type="GO" id="GO:0006281">
    <property type="term" value="P:DNA repair"/>
    <property type="evidence" value="ECO:0007669"/>
    <property type="project" value="InterPro"/>
</dbReference>
<dbReference type="GO" id="GO:0003887">
    <property type="term" value="F:DNA-directed DNA polymerase activity"/>
    <property type="evidence" value="ECO:0007669"/>
    <property type="project" value="TreeGrafter"/>
</dbReference>
<dbReference type="Proteomes" id="UP000177040">
    <property type="component" value="Unassembled WGS sequence"/>
</dbReference>
<sequence length="202" mass="23489">MFNNTLFPQAIVHIQADSCFARFEQAQAERRRLLAILRRFTNMVEEYNNDERFLDITGLETIFNSYEDIAEKIRQTVKKELGITISVGLAPTKVLAKLASTTNQPNGVGIITQKDLPEYLRDFLIDKIWGVGPNTADYMRRLNIFSAYDFAILPKKYIIKHFTKPHYDVWQELNGVSVYTVITEEKMHNRFEQKSNLICQYA</sequence>
<evidence type="ECO:0000259" key="2">
    <source>
        <dbReference type="PROSITE" id="PS50173"/>
    </source>
</evidence>
<dbReference type="EMBL" id="MFQH01000015">
    <property type="protein sequence ID" value="OGH78271.1"/>
    <property type="molecule type" value="Genomic_DNA"/>
</dbReference>
<dbReference type="InterPro" id="IPR043128">
    <property type="entry name" value="Rev_trsase/Diguanyl_cyclase"/>
</dbReference>
<feature type="domain" description="UmuC" evidence="2">
    <location>
        <begin position="22"/>
        <end position="132"/>
    </location>
</feature>
<dbReference type="PANTHER" id="PTHR11076">
    <property type="entry name" value="DNA REPAIR POLYMERASE UMUC / TRANSFERASE FAMILY MEMBER"/>
    <property type="match status" value="1"/>
</dbReference>
<dbReference type="Gene3D" id="3.30.70.270">
    <property type="match status" value="1"/>
</dbReference>
<dbReference type="SUPFAM" id="SSF56672">
    <property type="entry name" value="DNA/RNA polymerases"/>
    <property type="match status" value="1"/>
</dbReference>
<evidence type="ECO:0000313" key="3">
    <source>
        <dbReference type="EMBL" id="OGH78271.1"/>
    </source>
</evidence>
<organism evidence="3 4">
    <name type="scientific">Candidatus Magasanikbacteria bacterium RIFCSPLOWO2_01_FULL_40_15</name>
    <dbReference type="NCBI Taxonomy" id="1798686"/>
    <lineage>
        <taxon>Bacteria</taxon>
        <taxon>Candidatus Magasanikiibacteriota</taxon>
    </lineage>
</organism>
<dbReference type="GO" id="GO:0005829">
    <property type="term" value="C:cytosol"/>
    <property type="evidence" value="ECO:0007669"/>
    <property type="project" value="TreeGrafter"/>
</dbReference>
<dbReference type="InterPro" id="IPR043502">
    <property type="entry name" value="DNA/RNA_pol_sf"/>
</dbReference>
<dbReference type="Pfam" id="PF00817">
    <property type="entry name" value="IMS"/>
    <property type="match status" value="1"/>
</dbReference>